<protein>
    <recommendedName>
        <fullName evidence="5">Glycoside hydrolase family 42 N-terminal domain-containing protein</fullName>
    </recommendedName>
</protein>
<feature type="region of interest" description="Disordered" evidence="1">
    <location>
        <begin position="74"/>
        <end position="93"/>
    </location>
</feature>
<evidence type="ECO:0000256" key="2">
    <source>
        <dbReference type="SAM" id="SignalP"/>
    </source>
</evidence>
<keyword evidence="4" id="KW-1185">Reference proteome</keyword>
<reference evidence="3 4" key="1">
    <citation type="submission" date="2019-02" db="EMBL/GenBank/DDBJ databases">
        <title>Deep-cultivation of Planctomycetes and their phenomic and genomic characterization uncovers novel biology.</title>
        <authorList>
            <person name="Wiegand S."/>
            <person name="Jogler M."/>
            <person name="Boedeker C."/>
            <person name="Pinto D."/>
            <person name="Vollmers J."/>
            <person name="Rivas-Marin E."/>
            <person name="Kohn T."/>
            <person name="Peeters S.H."/>
            <person name="Heuer A."/>
            <person name="Rast P."/>
            <person name="Oberbeckmann S."/>
            <person name="Bunk B."/>
            <person name="Jeske O."/>
            <person name="Meyerdierks A."/>
            <person name="Storesund J.E."/>
            <person name="Kallscheuer N."/>
            <person name="Luecker S."/>
            <person name="Lage O.M."/>
            <person name="Pohl T."/>
            <person name="Merkel B.J."/>
            <person name="Hornburger P."/>
            <person name="Mueller R.-W."/>
            <person name="Bruemmer F."/>
            <person name="Labrenz M."/>
            <person name="Spormann A.M."/>
            <person name="Op den Camp H."/>
            <person name="Overmann J."/>
            <person name="Amann R."/>
            <person name="Jetten M.S.M."/>
            <person name="Mascher T."/>
            <person name="Medema M.H."/>
            <person name="Devos D.P."/>
            <person name="Kaster A.-K."/>
            <person name="Ovreas L."/>
            <person name="Rohde M."/>
            <person name="Galperin M.Y."/>
            <person name="Jogler C."/>
        </authorList>
    </citation>
    <scope>NUCLEOTIDE SEQUENCE [LARGE SCALE GENOMIC DNA]</scope>
    <source>
        <strain evidence="3 4">Pla85_3_4</strain>
    </source>
</reference>
<feature type="signal peptide" evidence="2">
    <location>
        <begin position="1"/>
        <end position="17"/>
    </location>
</feature>
<dbReference type="EMBL" id="CP036433">
    <property type="protein sequence ID" value="QDU92972.1"/>
    <property type="molecule type" value="Genomic_DNA"/>
</dbReference>
<evidence type="ECO:0000313" key="4">
    <source>
        <dbReference type="Proteomes" id="UP000317648"/>
    </source>
</evidence>
<proteinExistence type="predicted"/>
<dbReference type="KEGG" id="lcre:Pla8534_07450"/>
<dbReference type="Gene3D" id="2.60.120.260">
    <property type="entry name" value="Galactose-binding domain-like"/>
    <property type="match status" value="1"/>
</dbReference>
<dbReference type="RefSeq" id="WP_145049377.1">
    <property type="nucleotide sequence ID" value="NZ_CP036433.1"/>
</dbReference>
<accession>A0A518DMC5</accession>
<dbReference type="Proteomes" id="UP000317648">
    <property type="component" value="Chromosome"/>
</dbReference>
<keyword evidence="2" id="KW-0732">Signal</keyword>
<evidence type="ECO:0000256" key="1">
    <source>
        <dbReference type="SAM" id="MobiDB-lite"/>
    </source>
</evidence>
<feature type="chain" id="PRO_5022110236" description="Glycoside hydrolase family 42 N-terminal domain-containing protein" evidence="2">
    <location>
        <begin position="18"/>
        <end position="880"/>
    </location>
</feature>
<organism evidence="3 4">
    <name type="scientific">Lignipirellula cremea</name>
    <dbReference type="NCBI Taxonomy" id="2528010"/>
    <lineage>
        <taxon>Bacteria</taxon>
        <taxon>Pseudomonadati</taxon>
        <taxon>Planctomycetota</taxon>
        <taxon>Planctomycetia</taxon>
        <taxon>Pirellulales</taxon>
        <taxon>Pirellulaceae</taxon>
        <taxon>Lignipirellula</taxon>
    </lineage>
</organism>
<dbReference type="AlphaFoldDB" id="A0A518DMC5"/>
<dbReference type="OrthoDB" id="220736at2"/>
<sequence length="880" mass="99014" precursor="true">MHLLLVLLLVSAPPAISDFSESTPLNPESSLTGDAKDLIYACRFDEAADQNYDNWPDSWTRRRGRQYPHYLKIEIDDDPSPAANDDKESPGRTHRALRIQLDGGAAEVHAPPVEISSTYSYFVRMRLRTDRLKHDEAYFSVAFLDQDQRQMGKSHYSSRLTRSQEWTPVQVGPLAPVDPAMRYLRIAVHVHPTAEADLVGDVWCDDVEVIRLPRMSLSTERDHHLFTQAADIAFTCRVSGISNEHHQVQFELLDLWENQVQVVVIPMENDPTATAARKKNSDYAGRAIWQPGPLKNGFYRLRVGTPGESEALQRETTFVLAVPALPRANGEFGWAMPEGEEPFSFRGLSDLLSHVGVHWLKFPCWYSESDEARADQLANFAERLDLNAIRMVGVLDKPPHEMRSLFGREADAPVASLFSDPEVWRPVIDPIMSRLSLKVRWWQLGGDDDASFVGLPELEGKIREIKSRLERFGQEIEVGIVWQWLNEPPATAAPPWEFLSFTEQPSFTHIDLNQYLASAGRQAARWVVLSPLPASEYSLETRARDLVLRMMATRMQNAPAVFISRPLDTEHGLLHPDGSPGPLLLPWRTAALALAGAEYLGTLQLPSGSHNQVFARDGEAIMVVWNESPTREVLYLGESVRQLDVWGGESTPAQEEHRQVIDVGPMPTFLVGLHEGIARWRLSFHFENDRLASVFGRSQTNGYRFTNHFPQGLGGRATLQTPDVWSVNRPQASFKASAGEEIREPFSVLLKNGASSGPQPVRVDFEVTAEKLYRFSVYPTMHVGLGDITLRLQTMLNADGALVVRQQMTNNTDEKVSFNCLMFAPGRRRQRVQVLEQGRGLSTQSFIYPDGSDLLGENLWLRAEEIGGDRILNYHVPVQP</sequence>
<name>A0A518DMC5_9BACT</name>
<evidence type="ECO:0008006" key="5">
    <source>
        <dbReference type="Google" id="ProtNLM"/>
    </source>
</evidence>
<gene>
    <name evidence="3" type="ORF">Pla8534_07450</name>
</gene>
<evidence type="ECO:0000313" key="3">
    <source>
        <dbReference type="EMBL" id="QDU92972.1"/>
    </source>
</evidence>